<dbReference type="InterPro" id="IPR011042">
    <property type="entry name" value="6-blade_b-propeller_TolB-like"/>
</dbReference>
<evidence type="ECO:0000313" key="2">
    <source>
        <dbReference type="EMBL" id="NCU17940.1"/>
    </source>
</evidence>
<name>A0ABX0A6R7_9BACI</name>
<dbReference type="SUPFAM" id="SSF50952">
    <property type="entry name" value="Soluble quinoprotein glucose dehydrogenase"/>
    <property type="match status" value="1"/>
</dbReference>
<dbReference type="InterPro" id="IPR012938">
    <property type="entry name" value="Glc/Sorbosone_DH"/>
</dbReference>
<protein>
    <submittedName>
        <fullName evidence="2">PQQ-dependent sugar dehydrogenase</fullName>
    </submittedName>
</protein>
<keyword evidence="3" id="KW-1185">Reference proteome</keyword>
<dbReference type="Gene3D" id="2.120.10.30">
    <property type="entry name" value="TolB, C-terminal domain"/>
    <property type="match status" value="1"/>
</dbReference>
<proteinExistence type="predicted"/>
<organism evidence="2 3">
    <name type="scientific">Pallidibacillus pasinlerensis</name>
    <dbReference type="NCBI Taxonomy" id="2703818"/>
    <lineage>
        <taxon>Bacteria</taxon>
        <taxon>Bacillati</taxon>
        <taxon>Bacillota</taxon>
        <taxon>Bacilli</taxon>
        <taxon>Bacillales</taxon>
        <taxon>Bacillaceae</taxon>
        <taxon>Pallidibacillus</taxon>
    </lineage>
</organism>
<gene>
    <name evidence="2" type="ORF">GW534_09380</name>
</gene>
<dbReference type="Proteomes" id="UP000743899">
    <property type="component" value="Unassembled WGS sequence"/>
</dbReference>
<reference evidence="2 3" key="1">
    <citation type="submission" date="2020-01" db="EMBL/GenBank/DDBJ databases">
        <title>A novel Bacillus sp. from Pasinler.</title>
        <authorList>
            <person name="Adiguzel A."/>
            <person name="Ay H."/>
            <person name="Baltaci M.O."/>
        </authorList>
    </citation>
    <scope>NUCLEOTIDE SEQUENCE [LARGE SCALE GENOMIC DNA]</scope>
    <source>
        <strain evidence="2 3">P1</strain>
    </source>
</reference>
<dbReference type="Pfam" id="PF07995">
    <property type="entry name" value="GSDH"/>
    <property type="match status" value="1"/>
</dbReference>
<accession>A0ABX0A6R7</accession>
<dbReference type="EMBL" id="JAACYS010000039">
    <property type="protein sequence ID" value="NCU17940.1"/>
    <property type="molecule type" value="Genomic_DNA"/>
</dbReference>
<sequence length="123" mass="13806">MNCEDSFYRDGAFEKQLLVVAVFSFAYDEINLIVPGANYGWPAIQGNEKKGNMETPLFHSGSTTWAPSGMAFHKGTLFVAQLRGQGIRAFDLENKTHKQVVSGFGRVRDVFIIGSKYRASYFR</sequence>
<comment type="caution">
    <text evidence="2">The sequence shown here is derived from an EMBL/GenBank/DDBJ whole genome shotgun (WGS) entry which is preliminary data.</text>
</comment>
<evidence type="ECO:0000259" key="1">
    <source>
        <dbReference type="Pfam" id="PF07995"/>
    </source>
</evidence>
<evidence type="ECO:0000313" key="3">
    <source>
        <dbReference type="Proteomes" id="UP000743899"/>
    </source>
</evidence>
<dbReference type="InterPro" id="IPR011041">
    <property type="entry name" value="Quinoprot_gluc/sorb_DH_b-prop"/>
</dbReference>
<feature type="domain" description="Glucose/Sorbosone dehydrogenase" evidence="1">
    <location>
        <begin position="28"/>
        <end position="110"/>
    </location>
</feature>